<proteinExistence type="predicted"/>
<organism evidence="3">
    <name type="scientific">Mytilinidion resinicola</name>
    <dbReference type="NCBI Taxonomy" id="574789"/>
    <lineage>
        <taxon>Eukaryota</taxon>
        <taxon>Fungi</taxon>
        <taxon>Dikarya</taxon>
        <taxon>Ascomycota</taxon>
        <taxon>Pezizomycotina</taxon>
        <taxon>Dothideomycetes</taxon>
        <taxon>Pleosporomycetidae</taxon>
        <taxon>Mytilinidiales</taxon>
        <taxon>Mytilinidiaceae</taxon>
        <taxon>Mytilinidion</taxon>
    </lineage>
</organism>
<gene>
    <name evidence="3 5" type="ORF">BDZ99DRAFT_496032</name>
</gene>
<dbReference type="InterPro" id="IPR056632">
    <property type="entry name" value="DUF7730"/>
</dbReference>
<reference evidence="3 5" key="1">
    <citation type="journal article" date="2020" name="Stud. Mycol.">
        <title>101 Dothideomycetes genomes: a test case for predicting lifestyles and emergence of pathogens.</title>
        <authorList>
            <person name="Haridas S."/>
            <person name="Albert R."/>
            <person name="Binder M."/>
            <person name="Bloem J."/>
            <person name="Labutti K."/>
            <person name="Salamov A."/>
            <person name="Andreopoulos B."/>
            <person name="Baker S."/>
            <person name="Barry K."/>
            <person name="Bills G."/>
            <person name="Bluhm B."/>
            <person name="Cannon C."/>
            <person name="Castanera R."/>
            <person name="Culley D."/>
            <person name="Daum C."/>
            <person name="Ezra D."/>
            <person name="Gonzalez J."/>
            <person name="Henrissat B."/>
            <person name="Kuo A."/>
            <person name="Liang C."/>
            <person name="Lipzen A."/>
            <person name="Lutzoni F."/>
            <person name="Magnuson J."/>
            <person name="Mondo S."/>
            <person name="Nolan M."/>
            <person name="Ohm R."/>
            <person name="Pangilinan J."/>
            <person name="Park H.-J."/>
            <person name="Ramirez L."/>
            <person name="Alfaro M."/>
            <person name="Sun H."/>
            <person name="Tritt A."/>
            <person name="Yoshinaga Y."/>
            <person name="Zwiers L.-H."/>
            <person name="Turgeon B."/>
            <person name="Goodwin S."/>
            <person name="Spatafora J."/>
            <person name="Crous P."/>
            <person name="Grigoriev I."/>
        </authorList>
    </citation>
    <scope>NUCLEOTIDE SEQUENCE</scope>
    <source>
        <strain evidence="3 5">CBS 304.34</strain>
    </source>
</reference>
<dbReference type="AlphaFoldDB" id="A0A6A6YVV3"/>
<evidence type="ECO:0000313" key="3">
    <source>
        <dbReference type="EMBL" id="KAF2812900.1"/>
    </source>
</evidence>
<reference evidence="5" key="2">
    <citation type="submission" date="2020-04" db="EMBL/GenBank/DDBJ databases">
        <authorList>
            <consortium name="NCBI Genome Project"/>
        </authorList>
    </citation>
    <scope>NUCLEOTIDE SEQUENCE</scope>
    <source>
        <strain evidence="5">CBS 304.34</strain>
    </source>
</reference>
<reference evidence="5" key="3">
    <citation type="submission" date="2025-04" db="UniProtKB">
        <authorList>
            <consortium name="RefSeq"/>
        </authorList>
    </citation>
    <scope>IDENTIFICATION</scope>
    <source>
        <strain evidence="5">CBS 304.34</strain>
    </source>
</reference>
<name>A0A6A6YVV3_9PEZI</name>
<feature type="region of interest" description="Disordered" evidence="1">
    <location>
        <begin position="1"/>
        <end position="31"/>
    </location>
</feature>
<dbReference type="EMBL" id="MU003696">
    <property type="protein sequence ID" value="KAF2812900.1"/>
    <property type="molecule type" value="Genomic_DNA"/>
</dbReference>
<keyword evidence="4" id="KW-1185">Reference proteome</keyword>
<dbReference type="RefSeq" id="XP_033579864.1">
    <property type="nucleotide sequence ID" value="XM_033723417.1"/>
</dbReference>
<dbReference type="Proteomes" id="UP000504636">
    <property type="component" value="Unplaced"/>
</dbReference>
<dbReference type="GeneID" id="54464310"/>
<evidence type="ECO:0000259" key="2">
    <source>
        <dbReference type="Pfam" id="PF24864"/>
    </source>
</evidence>
<protein>
    <recommendedName>
        <fullName evidence="2">DUF7730 domain-containing protein</fullName>
    </recommendedName>
</protein>
<dbReference type="OrthoDB" id="5413827at2759"/>
<dbReference type="PANTHER" id="PTHR38790">
    <property type="entry name" value="2EXR DOMAIN-CONTAINING PROTEIN-RELATED"/>
    <property type="match status" value="1"/>
</dbReference>
<evidence type="ECO:0000313" key="4">
    <source>
        <dbReference type="Proteomes" id="UP000504636"/>
    </source>
</evidence>
<dbReference type="PANTHER" id="PTHR38790:SF4">
    <property type="entry name" value="2EXR DOMAIN-CONTAINING PROTEIN"/>
    <property type="match status" value="1"/>
</dbReference>
<sequence>MPPKKRSLRSAGAAPKRQKPKPRRLLPLRRPNAASRELRERIVSESPLLRLPAELRRHSFEFVLGGALIHIHREDGKVQLYPCISTISEDEAYAQSKVPLDIRTDDDIPPFADRHDNCTPSLTRLGRERQKLRRVHRHQPLHLGLLRVCTQVYYETALLPFNSNVFAAKCGPSLSLFLASLLTQQRRELRALHFDIPCRTTLEEWNDHITPNLVKSIPGLRVVHLDMALYQIGRPIYNINRHPAVQASGYALFGVLRLQRLPLERSLW</sequence>
<evidence type="ECO:0000313" key="5">
    <source>
        <dbReference type="RefSeq" id="XP_033579864.1"/>
    </source>
</evidence>
<feature type="compositionally biased region" description="Basic residues" evidence="1">
    <location>
        <begin position="16"/>
        <end position="27"/>
    </location>
</feature>
<evidence type="ECO:0000256" key="1">
    <source>
        <dbReference type="SAM" id="MobiDB-lite"/>
    </source>
</evidence>
<dbReference type="Pfam" id="PF24864">
    <property type="entry name" value="DUF7730"/>
    <property type="match status" value="1"/>
</dbReference>
<accession>A0A6A6YVV3</accession>
<feature type="domain" description="DUF7730" evidence="2">
    <location>
        <begin position="45"/>
        <end position="200"/>
    </location>
</feature>